<proteinExistence type="inferred from homology"/>
<keyword evidence="7 10" id="KW-0030">Aminoacyl-tRNA synthetase</keyword>
<evidence type="ECO:0000256" key="10">
    <source>
        <dbReference type="RuleBase" id="RU363035"/>
    </source>
</evidence>
<organism evidence="13 14">
    <name type="scientific">Neglectibacter timonensis</name>
    <dbReference type="NCBI Taxonomy" id="1776382"/>
    <lineage>
        <taxon>Bacteria</taxon>
        <taxon>Bacillati</taxon>
        <taxon>Bacillota</taxon>
        <taxon>Clostridia</taxon>
        <taxon>Eubacteriales</taxon>
        <taxon>Oscillospiraceae</taxon>
        <taxon>Neglectibacter</taxon>
    </lineage>
</organism>
<dbReference type="Proteomes" id="UP001524473">
    <property type="component" value="Unassembled WGS sequence"/>
</dbReference>
<dbReference type="NCBIfam" id="TIGR00422">
    <property type="entry name" value="valS"/>
    <property type="match status" value="1"/>
</dbReference>
<dbReference type="EC" id="6.1.1.9" evidence="1 9"/>
<evidence type="ECO:0000256" key="2">
    <source>
        <dbReference type="ARBA" id="ARBA00022490"/>
    </source>
</evidence>
<dbReference type="SUPFAM" id="SSF50677">
    <property type="entry name" value="ValRS/IleRS/LeuRS editing domain"/>
    <property type="match status" value="1"/>
</dbReference>
<dbReference type="Pfam" id="PF08264">
    <property type="entry name" value="Anticodon_1"/>
    <property type="match status" value="1"/>
</dbReference>
<dbReference type="InterPro" id="IPR022874">
    <property type="entry name" value="Valine-tRNA_ligase_type_2"/>
</dbReference>
<dbReference type="PANTHER" id="PTHR11946">
    <property type="entry name" value="VALYL-TRNA SYNTHETASES"/>
    <property type="match status" value="1"/>
</dbReference>
<dbReference type="InterPro" id="IPR014729">
    <property type="entry name" value="Rossmann-like_a/b/a_fold"/>
</dbReference>
<evidence type="ECO:0000256" key="1">
    <source>
        <dbReference type="ARBA" id="ARBA00013169"/>
    </source>
</evidence>
<dbReference type="EMBL" id="JANFZH010000037">
    <property type="protein sequence ID" value="MCQ4841090.1"/>
    <property type="molecule type" value="Genomic_DNA"/>
</dbReference>
<comment type="catalytic activity">
    <reaction evidence="8">
        <text>tRNA(Val) + L-valine + ATP = L-valyl-tRNA(Val) + AMP + diphosphate</text>
        <dbReference type="Rhea" id="RHEA:10704"/>
        <dbReference type="Rhea" id="RHEA-COMP:9672"/>
        <dbReference type="Rhea" id="RHEA-COMP:9708"/>
        <dbReference type="ChEBI" id="CHEBI:30616"/>
        <dbReference type="ChEBI" id="CHEBI:33019"/>
        <dbReference type="ChEBI" id="CHEBI:57762"/>
        <dbReference type="ChEBI" id="CHEBI:78442"/>
        <dbReference type="ChEBI" id="CHEBI:78537"/>
        <dbReference type="ChEBI" id="CHEBI:456215"/>
        <dbReference type="EC" id="6.1.1.9"/>
    </reaction>
</comment>
<evidence type="ECO:0000256" key="7">
    <source>
        <dbReference type="ARBA" id="ARBA00023146"/>
    </source>
</evidence>
<dbReference type="InterPro" id="IPR002300">
    <property type="entry name" value="aa-tRNA-synth_Ia"/>
</dbReference>
<dbReference type="NCBIfam" id="NF009687">
    <property type="entry name" value="PRK13208.1"/>
    <property type="match status" value="1"/>
</dbReference>
<dbReference type="RefSeq" id="WP_066863912.1">
    <property type="nucleotide sequence ID" value="NZ_CABKVV010000013.1"/>
</dbReference>
<comment type="caution">
    <text evidence="13">The sequence shown here is derived from an EMBL/GenBank/DDBJ whole genome shotgun (WGS) entry which is preliminary data.</text>
</comment>
<dbReference type="HAMAP" id="MF_02005">
    <property type="entry name" value="Val_tRNA_synth_type2"/>
    <property type="match status" value="1"/>
</dbReference>
<evidence type="ECO:0000256" key="9">
    <source>
        <dbReference type="NCBIfam" id="TIGR00422"/>
    </source>
</evidence>
<dbReference type="GO" id="GO:0004832">
    <property type="term" value="F:valine-tRNA ligase activity"/>
    <property type="evidence" value="ECO:0007669"/>
    <property type="project" value="UniProtKB-EC"/>
</dbReference>
<evidence type="ECO:0000259" key="11">
    <source>
        <dbReference type="Pfam" id="PF00133"/>
    </source>
</evidence>
<dbReference type="GeneID" id="90532433"/>
<feature type="domain" description="Methionyl/Valyl/Leucyl/Isoleucyl-tRNA synthetase anticodon-binding" evidence="12">
    <location>
        <begin position="599"/>
        <end position="745"/>
    </location>
</feature>
<dbReference type="PANTHER" id="PTHR11946:SF93">
    <property type="entry name" value="VALINE--TRNA LIGASE, CHLOROPLASTIC_MITOCHONDRIAL 2"/>
    <property type="match status" value="1"/>
</dbReference>
<dbReference type="Pfam" id="PF00133">
    <property type="entry name" value="tRNA-synt_1"/>
    <property type="match status" value="1"/>
</dbReference>
<dbReference type="SUPFAM" id="SSF52374">
    <property type="entry name" value="Nucleotidylyl transferase"/>
    <property type="match status" value="1"/>
</dbReference>
<dbReference type="InterPro" id="IPR009008">
    <property type="entry name" value="Val/Leu/Ile-tRNA-synth_edit"/>
</dbReference>
<evidence type="ECO:0000313" key="13">
    <source>
        <dbReference type="EMBL" id="MCQ4841090.1"/>
    </source>
</evidence>
<dbReference type="InterPro" id="IPR002303">
    <property type="entry name" value="Valyl-tRNA_ligase"/>
</dbReference>
<evidence type="ECO:0000313" key="14">
    <source>
        <dbReference type="Proteomes" id="UP001524473"/>
    </source>
</evidence>
<keyword evidence="5 10" id="KW-0067">ATP-binding</keyword>
<dbReference type="PRINTS" id="PR00986">
    <property type="entry name" value="TRNASYNTHVAL"/>
</dbReference>
<keyword evidence="4 10" id="KW-0547">Nucleotide-binding</keyword>
<keyword evidence="3 10" id="KW-0436">Ligase</keyword>
<comment type="similarity">
    <text evidence="10">Belongs to the class-I aminoacyl-tRNA synthetase family.</text>
</comment>
<dbReference type="SUPFAM" id="SSF47323">
    <property type="entry name" value="Anticodon-binding domain of a subclass of class I aminoacyl-tRNA synthetases"/>
    <property type="match status" value="1"/>
</dbReference>
<gene>
    <name evidence="13" type="ORF">NE695_14340</name>
</gene>
<sequence length="783" mass="89992">MEKRYDFQKHEKETQEFWEREGIYRFSPDAPGRVYSIDTPPPTVSGSLHIGHLFSYAQAEMIARFHRMQGENVYYPFGFDDNGLPTERLVEREKKLRARDLPHADFTELCRETASRYEADFRQLFQSLGFSVDWDLQYETASPETQRLSQKLFLELARQGKAYCREAPVLWCTECRTSIAQAELDTRETDSVFYTLPFSCGETVLPVATTRPELLFGCVCLFIHPENPQYGEFIGQTAAVPLYGFEIPILADEKADPEKGTGIVMCATFGDSTDAQWVLEHGLPTRGVLQKDGRMGEDVPYLSGLRVKQARKEIIRLLEEAGLLLSAEPVIHTVAVHERCGTEVEILPSRQWYIDVLSQKERYRQAADEIVWHPAQMKDRYLSWVENLKWDWCISRQRYYGVPFPVWYCRNCGRPVFASQDSLPVNPVEQPYEGTCACGCTEFLPESAVLDTWATSSVTPLLHKSRGLPEYPLSMRTHAHEIIRTWTFYSIVRSLYHTGKLPWKHLMISGFVLAKRGEKISKSKGNGLEPTSLIREHSADALRLWAANARLGTDTFFSPADLQPEKRFLTKLWNAARFALPLLEDFSPLPASPPLLSADRWILARADEALRSAAFQLSNYEAGQARHEIDRFFWNDFCDTYIELAKERLYSAERQGTDARRAAQYALYHAFFTVLKLYAPFAPHITETIYLEFFRKFEPEPSLHLTRWPQTGEPEEQLLLFGERLKENLSTMRREKTEKGVSLRAEMGCFPIHAEEKLHPLFKEAESDLLSCSHAESLKLLPL</sequence>
<feature type="domain" description="Aminoacyl-tRNA synthetase class Ia" evidence="11">
    <location>
        <begin position="15"/>
        <end position="555"/>
    </location>
</feature>
<dbReference type="Gene3D" id="1.10.730.10">
    <property type="entry name" value="Isoleucyl-tRNA Synthetase, Domain 1"/>
    <property type="match status" value="1"/>
</dbReference>
<evidence type="ECO:0000256" key="8">
    <source>
        <dbReference type="ARBA" id="ARBA00047552"/>
    </source>
</evidence>
<dbReference type="InterPro" id="IPR033705">
    <property type="entry name" value="Anticodon_Ia_Val"/>
</dbReference>
<evidence type="ECO:0000256" key="6">
    <source>
        <dbReference type="ARBA" id="ARBA00022917"/>
    </source>
</evidence>
<dbReference type="Gene3D" id="3.40.50.620">
    <property type="entry name" value="HUPs"/>
    <property type="match status" value="2"/>
</dbReference>
<evidence type="ECO:0000256" key="4">
    <source>
        <dbReference type="ARBA" id="ARBA00022741"/>
    </source>
</evidence>
<protein>
    <recommendedName>
        <fullName evidence="1 9">Valine--tRNA ligase</fullName>
        <ecNumber evidence="1 9">6.1.1.9</ecNumber>
    </recommendedName>
</protein>
<evidence type="ECO:0000259" key="12">
    <source>
        <dbReference type="Pfam" id="PF08264"/>
    </source>
</evidence>
<accession>A0ABT1S2B6</accession>
<evidence type="ECO:0000256" key="3">
    <source>
        <dbReference type="ARBA" id="ARBA00022598"/>
    </source>
</evidence>
<dbReference type="InterPro" id="IPR013155">
    <property type="entry name" value="M/V/L/I-tRNA-synth_anticd-bd"/>
</dbReference>
<dbReference type="InterPro" id="IPR001412">
    <property type="entry name" value="aa-tRNA-synth_I_CS"/>
</dbReference>
<dbReference type="PROSITE" id="PS00178">
    <property type="entry name" value="AA_TRNA_LIGASE_I"/>
    <property type="match status" value="1"/>
</dbReference>
<dbReference type="InterPro" id="IPR009080">
    <property type="entry name" value="tRNAsynth_Ia_anticodon-bd"/>
</dbReference>
<reference evidence="13 14" key="1">
    <citation type="submission" date="2022-06" db="EMBL/GenBank/DDBJ databases">
        <title>Isolation of gut microbiota from human fecal samples.</title>
        <authorList>
            <person name="Pamer E.G."/>
            <person name="Barat B."/>
            <person name="Waligurski E."/>
            <person name="Medina S."/>
            <person name="Paddock L."/>
            <person name="Mostad J."/>
        </authorList>
    </citation>
    <scope>NUCLEOTIDE SEQUENCE [LARGE SCALE GENOMIC DNA]</scope>
    <source>
        <strain evidence="13 14">DFI.9.73</strain>
    </source>
</reference>
<dbReference type="CDD" id="cd07962">
    <property type="entry name" value="Anticodon_Ia_Val"/>
    <property type="match status" value="1"/>
</dbReference>
<name>A0ABT1S2B6_9FIRM</name>
<evidence type="ECO:0000256" key="5">
    <source>
        <dbReference type="ARBA" id="ARBA00022840"/>
    </source>
</evidence>
<keyword evidence="2" id="KW-0963">Cytoplasm</keyword>
<keyword evidence="14" id="KW-1185">Reference proteome</keyword>
<keyword evidence="6 10" id="KW-0648">Protein biosynthesis</keyword>